<evidence type="ECO:0000313" key="1">
    <source>
        <dbReference type="EMBL" id="CDW73807.1"/>
    </source>
</evidence>
<dbReference type="Proteomes" id="UP000039865">
    <property type="component" value="Unassembled WGS sequence"/>
</dbReference>
<keyword evidence="2" id="KW-1185">Reference proteome</keyword>
<evidence type="ECO:0000313" key="2">
    <source>
        <dbReference type="Proteomes" id="UP000039865"/>
    </source>
</evidence>
<proteinExistence type="predicted"/>
<reference evidence="1 2" key="1">
    <citation type="submission" date="2014-06" db="EMBL/GenBank/DDBJ databases">
        <authorList>
            <person name="Swart Estienne"/>
        </authorList>
    </citation>
    <scope>NUCLEOTIDE SEQUENCE [LARGE SCALE GENOMIC DNA]</scope>
    <source>
        <strain evidence="1 2">130c</strain>
    </source>
</reference>
<accession>A0A077ZX41</accession>
<protein>
    <submittedName>
        <fullName evidence="1">Uncharacterized protein</fullName>
    </submittedName>
</protein>
<name>A0A077ZX41_STYLE</name>
<dbReference type="EMBL" id="CCKQ01002701">
    <property type="protein sequence ID" value="CDW73807.1"/>
    <property type="molecule type" value="Genomic_DNA"/>
</dbReference>
<dbReference type="InParanoid" id="A0A077ZX41"/>
<dbReference type="AlphaFoldDB" id="A0A077ZX41"/>
<organism evidence="1 2">
    <name type="scientific">Stylonychia lemnae</name>
    <name type="common">Ciliate</name>
    <dbReference type="NCBI Taxonomy" id="5949"/>
    <lineage>
        <taxon>Eukaryota</taxon>
        <taxon>Sar</taxon>
        <taxon>Alveolata</taxon>
        <taxon>Ciliophora</taxon>
        <taxon>Intramacronucleata</taxon>
        <taxon>Spirotrichea</taxon>
        <taxon>Stichotrichia</taxon>
        <taxon>Sporadotrichida</taxon>
        <taxon>Oxytrichidae</taxon>
        <taxon>Stylonychinae</taxon>
        <taxon>Stylonychia</taxon>
    </lineage>
</organism>
<sequence length="388" mass="45709">MTNLARLKRNRYQQRVQSAESGKIFSSDQFTAQFDPHRQIYAHIDHSKRYAYFVKYLPQNKLQKDIMNIKQNFPLQKINEISLQIVDELLQNPQTDVILISELSNLDQKVKKYQDSAEKERLRCTNFNYKKIKINKRKLSSQMQLHHIQQQGQTEFQKLFRQNITNMNFNPVLLSCLEQRIQVQSKLEVINNKLEKNLENTAQIKDGIRLIEKEVTDMKGKIQFLKNILRRFYDAVLRLSITDREKNRIQKLLLQFKIEPLVDYDIDLQPKSQINATKNIEQKELKKSSDYYQITSPSGYEVNNMQELLVDDSSYQVSRPKIFMKSRESNQSSPQVRDIRLSDQFLSSRNPLNNNNQTLSPHIIGKSRNTFCNTSQGVRVMFKSANLL</sequence>
<gene>
    <name evidence="1" type="primary">Contig6674.g7141</name>
    <name evidence="1" type="ORF">STYLEM_2795</name>
</gene>